<evidence type="ECO:0000256" key="1">
    <source>
        <dbReference type="ARBA" id="ARBA00007177"/>
    </source>
</evidence>
<dbReference type="Pfam" id="PF01774">
    <property type="entry name" value="UreD"/>
    <property type="match status" value="1"/>
</dbReference>
<dbReference type="EMBL" id="WQNE01000002">
    <property type="protein sequence ID" value="MVT72271.1"/>
    <property type="molecule type" value="Genomic_DNA"/>
</dbReference>
<dbReference type="InterPro" id="IPR002669">
    <property type="entry name" value="UreD"/>
</dbReference>
<comment type="subunit">
    <text evidence="3">UreD, UreF and UreG form a complex that acts as a GTP-hydrolysis-dependent molecular chaperone, activating the urease apoprotein by helping to assemble the nickel containing metallocenter of UreC. The UreE protein probably delivers the nickel.</text>
</comment>
<dbReference type="AlphaFoldDB" id="A0A844TB19"/>
<keyword evidence="2 3" id="KW-0143">Chaperone</keyword>
<keyword evidence="3" id="KW-0963">Cytoplasm</keyword>
<evidence type="ECO:0000256" key="2">
    <source>
        <dbReference type="ARBA" id="ARBA00023186"/>
    </source>
</evidence>
<sequence length="316" mass="34837">MIPAAFPPWARAESLGASMPEFASFQDEPLQMRSGSVGKTGFLRLGFERRSLRTILATLERRAPYMVQRALHCDEEMPGLACVFLITTTGCVLQGDRLALDVALGPCAQAHLTSQSATKIHAMDANYAAQSQTITLADDAYLEFLPDPVIPHRHARFLSDTQISVAPSATLLLSEIIQPGRKHHHPDECFGATVLSLSTSAVRPDGRALFAERLVVEPRRYAMRQTGAMDSFDVFANVILCAPKDKAERIHERVGADVNFADGVAFGACRLPNDAGLIFKVLGRETAQVKAKVREFWEIVRREIIGAALPPRYLWR</sequence>
<comment type="similarity">
    <text evidence="1 3">Belongs to the UreD family.</text>
</comment>
<dbReference type="PANTHER" id="PTHR33643:SF1">
    <property type="entry name" value="UREASE ACCESSORY PROTEIN D"/>
    <property type="match status" value="1"/>
</dbReference>
<dbReference type="GO" id="GO:0016151">
    <property type="term" value="F:nickel cation binding"/>
    <property type="evidence" value="ECO:0007669"/>
    <property type="project" value="UniProtKB-UniRule"/>
</dbReference>
<keyword evidence="3" id="KW-0996">Nickel insertion</keyword>
<comment type="caution">
    <text evidence="4">The sequence shown here is derived from an EMBL/GenBank/DDBJ whole genome shotgun (WGS) entry which is preliminary data.</text>
</comment>
<dbReference type="RefSeq" id="WP_157327896.1">
    <property type="nucleotide sequence ID" value="NZ_JANADL010000030.1"/>
</dbReference>
<evidence type="ECO:0000256" key="3">
    <source>
        <dbReference type="HAMAP-Rule" id="MF_01384"/>
    </source>
</evidence>
<comment type="function">
    <text evidence="3">Required for maturation of urease via the functional incorporation of the urease nickel metallocenter.</text>
</comment>
<gene>
    <name evidence="3" type="primary">ureD</name>
    <name evidence="4" type="ORF">GPL20_03970</name>
</gene>
<evidence type="ECO:0000313" key="5">
    <source>
        <dbReference type="Proteomes" id="UP000449969"/>
    </source>
</evidence>
<reference evidence="4 5" key="1">
    <citation type="submission" date="2019-12" db="EMBL/GenBank/DDBJ databases">
        <title>Draft genome sequences Bradyrhizobium cajani AMBPC1010, Bradyrhizobium pachyrhizi AMBPC1040 and Bradyrhizobium yuanmingense ALSPC3051, three plant growth promoting strains isolated from nodules of Cajanus cajan L. in Dominican Republic.</title>
        <authorList>
            <person name="Flores-Felix J.D."/>
            <person name="Araujo J."/>
            <person name="Diaz-Alcantara C."/>
            <person name="Gonzalez-Andres F."/>
            <person name="Velazquez E."/>
        </authorList>
    </citation>
    <scope>NUCLEOTIDE SEQUENCE [LARGE SCALE GENOMIC DNA]</scope>
    <source>
        <strain evidence="4 5">1010</strain>
    </source>
</reference>
<dbReference type="PANTHER" id="PTHR33643">
    <property type="entry name" value="UREASE ACCESSORY PROTEIN D"/>
    <property type="match status" value="1"/>
</dbReference>
<proteinExistence type="inferred from homology"/>
<dbReference type="GO" id="GO:0005737">
    <property type="term" value="C:cytoplasm"/>
    <property type="evidence" value="ECO:0007669"/>
    <property type="project" value="UniProtKB-SubCell"/>
</dbReference>
<organism evidence="4 5">
    <name type="scientific">Bradyrhizobium cajani</name>
    <dbReference type="NCBI Taxonomy" id="1928661"/>
    <lineage>
        <taxon>Bacteria</taxon>
        <taxon>Pseudomonadati</taxon>
        <taxon>Pseudomonadota</taxon>
        <taxon>Alphaproteobacteria</taxon>
        <taxon>Hyphomicrobiales</taxon>
        <taxon>Nitrobacteraceae</taxon>
        <taxon>Bradyrhizobium</taxon>
    </lineage>
</organism>
<keyword evidence="5" id="KW-1185">Reference proteome</keyword>
<evidence type="ECO:0000313" key="4">
    <source>
        <dbReference type="EMBL" id="MVT72271.1"/>
    </source>
</evidence>
<accession>A0A844TB19</accession>
<name>A0A844TB19_9BRAD</name>
<dbReference type="Proteomes" id="UP000449969">
    <property type="component" value="Unassembled WGS sequence"/>
</dbReference>
<dbReference type="HAMAP" id="MF_01384">
    <property type="entry name" value="UreD"/>
    <property type="match status" value="1"/>
</dbReference>
<protein>
    <recommendedName>
        <fullName evidence="3">Urease accessory protein UreD</fullName>
    </recommendedName>
</protein>
<comment type="subcellular location">
    <subcellularLocation>
        <location evidence="3">Cytoplasm</location>
    </subcellularLocation>
</comment>
<dbReference type="OrthoDB" id="9807968at2"/>